<dbReference type="SUPFAM" id="SSF48452">
    <property type="entry name" value="TPR-like"/>
    <property type="match status" value="1"/>
</dbReference>
<protein>
    <recommendedName>
        <fullName evidence="4">Tetratricopeptide repeat protein</fullName>
    </recommendedName>
</protein>
<evidence type="ECO:0000256" key="1">
    <source>
        <dbReference type="SAM" id="MobiDB-lite"/>
    </source>
</evidence>
<accession>A0A934X2G2</accession>
<proteinExistence type="predicted"/>
<dbReference type="EMBL" id="JADIXZ010000001">
    <property type="protein sequence ID" value="MBK6299502.1"/>
    <property type="molecule type" value="Genomic_DNA"/>
</dbReference>
<dbReference type="InterPro" id="IPR011990">
    <property type="entry name" value="TPR-like_helical_dom_sf"/>
</dbReference>
<comment type="caution">
    <text evidence="2">The sequence shown here is derived from an EMBL/GenBank/DDBJ whole genome shotgun (WGS) entry which is preliminary data.</text>
</comment>
<reference evidence="2 3" key="1">
    <citation type="submission" date="2020-10" db="EMBL/GenBank/DDBJ databases">
        <title>Connecting structure to function with the recovery of over 1000 high-quality activated sludge metagenome-assembled genomes encoding full-length rRNA genes using long-read sequencing.</title>
        <authorList>
            <person name="Singleton C.M."/>
            <person name="Petriglieri F."/>
            <person name="Kristensen J.M."/>
            <person name="Kirkegaard R.H."/>
            <person name="Michaelsen T.Y."/>
            <person name="Andersen M.H."/>
            <person name="Karst S.M."/>
            <person name="Dueholm M.S."/>
            <person name="Nielsen P.H."/>
            <person name="Albertsen M."/>
        </authorList>
    </citation>
    <scope>NUCLEOTIDE SEQUENCE [LARGE SCALE GENOMIC DNA]</scope>
    <source>
        <strain evidence="2">AalE_18-Q3-R2-46_BAT3C.188</strain>
    </source>
</reference>
<gene>
    <name evidence="2" type="ORF">IPF40_00125</name>
</gene>
<dbReference type="Proteomes" id="UP000718281">
    <property type="component" value="Unassembled WGS sequence"/>
</dbReference>
<name>A0A934X2G2_9MICO</name>
<sequence>MAPSDAEVRRELREIRAMPYGSARTAAAEVIVRRIDAEGPQERLAEALLDLVEAYSFTGQGHRSFVAFARLLRLWDSQPEVFDESDEHNLFWEFKWVAGDLPDFPEITREQADAFLADMRRRFDLAGKGSGSVLGSRFRWAWHSGDPSMEAARLAWLALPKDDMDSCAACRIGHQVDYLTETGRFEEAIELGLTQHSSCNLEPTRTLHALALAHLNVGADGPALAAYRRALATLDTSDSDYAPARGQGFEMVARGGHVERALRFLREDHPELLEGASTPLFRLRFLLGVLAGLSANLDHSDLPTGLRSPDAPTLGQLHAWVHEQTAELAGRFDARGGSDYYARLLDRSLAATRTPVPLDFDISAMASLGPQPGAGDPTHQPDADPAPAALGADGVAAALTIAERHARARSYPEAAAAYLRAAEVATAAGLLEHAGMAWAESAQCAAQVGDEVTAHARYAAALPLLRAADGDPGAMAQILAAWAPVAAGLGDTDALMTHLDTLLSSDGSHEALLDSDLEERQRRQSENLQASLLETWARVVASRSPGVDGQIDGQVAGQSARDAADAATRAGELFAQVGRIGSAAQAFWLAGQILREDGDLDGAVLALESAYEGLTIARDAANRARAASDLIDVLRATGQHDRADQVIATLTSGS</sequence>
<evidence type="ECO:0000313" key="3">
    <source>
        <dbReference type="Proteomes" id="UP000718281"/>
    </source>
</evidence>
<evidence type="ECO:0008006" key="4">
    <source>
        <dbReference type="Google" id="ProtNLM"/>
    </source>
</evidence>
<dbReference type="AlphaFoldDB" id="A0A934X2G2"/>
<evidence type="ECO:0000313" key="2">
    <source>
        <dbReference type="EMBL" id="MBK6299502.1"/>
    </source>
</evidence>
<feature type="region of interest" description="Disordered" evidence="1">
    <location>
        <begin position="367"/>
        <end position="389"/>
    </location>
</feature>
<organism evidence="2 3">
    <name type="scientific">Candidatus Phosphoribacter hodrii</name>
    <dbReference type="NCBI Taxonomy" id="2953743"/>
    <lineage>
        <taxon>Bacteria</taxon>
        <taxon>Bacillati</taxon>
        <taxon>Actinomycetota</taxon>
        <taxon>Actinomycetes</taxon>
        <taxon>Micrococcales</taxon>
        <taxon>Dermatophilaceae</taxon>
        <taxon>Candidatus Phosphoribacter</taxon>
    </lineage>
</organism>